<feature type="coiled-coil region" evidence="1">
    <location>
        <begin position="885"/>
        <end position="912"/>
    </location>
</feature>
<gene>
    <name evidence="3" type="ORF">NPX13_g153</name>
</gene>
<evidence type="ECO:0000256" key="1">
    <source>
        <dbReference type="SAM" id="Coils"/>
    </source>
</evidence>
<feature type="compositionally biased region" description="Basic and acidic residues" evidence="2">
    <location>
        <begin position="287"/>
        <end position="301"/>
    </location>
</feature>
<feature type="compositionally biased region" description="Basic residues" evidence="2">
    <location>
        <begin position="1"/>
        <end position="14"/>
    </location>
</feature>
<feature type="region of interest" description="Disordered" evidence="2">
    <location>
        <begin position="178"/>
        <end position="239"/>
    </location>
</feature>
<organism evidence="3 4">
    <name type="scientific">Xylaria arbuscula</name>
    <dbReference type="NCBI Taxonomy" id="114810"/>
    <lineage>
        <taxon>Eukaryota</taxon>
        <taxon>Fungi</taxon>
        <taxon>Dikarya</taxon>
        <taxon>Ascomycota</taxon>
        <taxon>Pezizomycotina</taxon>
        <taxon>Sordariomycetes</taxon>
        <taxon>Xylariomycetidae</taxon>
        <taxon>Xylariales</taxon>
        <taxon>Xylariaceae</taxon>
        <taxon>Xylaria</taxon>
    </lineage>
</organism>
<feature type="region of interest" description="Disordered" evidence="2">
    <location>
        <begin position="748"/>
        <end position="769"/>
    </location>
</feature>
<feature type="compositionally biased region" description="Polar residues" evidence="2">
    <location>
        <begin position="409"/>
        <end position="436"/>
    </location>
</feature>
<feature type="compositionally biased region" description="Basic and acidic residues" evidence="2">
    <location>
        <begin position="20"/>
        <end position="38"/>
    </location>
</feature>
<feature type="compositionally biased region" description="Low complexity" evidence="2">
    <location>
        <begin position="591"/>
        <end position="604"/>
    </location>
</feature>
<evidence type="ECO:0000313" key="3">
    <source>
        <dbReference type="EMBL" id="KAJ3580409.1"/>
    </source>
</evidence>
<keyword evidence="1" id="KW-0175">Coiled coil</keyword>
<dbReference type="AlphaFoldDB" id="A0A9W8NP17"/>
<keyword evidence="4" id="KW-1185">Reference proteome</keyword>
<feature type="compositionally biased region" description="Polar residues" evidence="2">
    <location>
        <begin position="357"/>
        <end position="379"/>
    </location>
</feature>
<feature type="region of interest" description="Disordered" evidence="2">
    <location>
        <begin position="799"/>
        <end position="843"/>
    </location>
</feature>
<name>A0A9W8NP17_9PEZI</name>
<feature type="region of interest" description="Disordered" evidence="2">
    <location>
        <begin position="1"/>
        <end position="59"/>
    </location>
</feature>
<feature type="compositionally biased region" description="Low complexity" evidence="2">
    <location>
        <begin position="491"/>
        <end position="526"/>
    </location>
</feature>
<reference evidence="3" key="1">
    <citation type="submission" date="2022-07" db="EMBL/GenBank/DDBJ databases">
        <title>Genome Sequence of Xylaria arbuscula.</title>
        <authorList>
            <person name="Buettner E."/>
        </authorList>
    </citation>
    <scope>NUCLEOTIDE SEQUENCE</scope>
    <source>
        <strain evidence="3">VT107</strain>
    </source>
</reference>
<feature type="compositionally biased region" description="Basic and acidic residues" evidence="2">
    <location>
        <begin position="580"/>
        <end position="589"/>
    </location>
</feature>
<protein>
    <submittedName>
        <fullName evidence="3">Uncharacterized protein</fullName>
    </submittedName>
</protein>
<feature type="region of interest" description="Disordered" evidence="2">
    <location>
        <begin position="285"/>
        <end position="313"/>
    </location>
</feature>
<feature type="compositionally biased region" description="Basic and acidic residues" evidence="2">
    <location>
        <begin position="1017"/>
        <end position="1047"/>
    </location>
</feature>
<feature type="compositionally biased region" description="Basic and acidic residues" evidence="2">
    <location>
        <begin position="951"/>
        <end position="963"/>
    </location>
</feature>
<proteinExistence type="predicted"/>
<feature type="compositionally biased region" description="Polar residues" evidence="2">
    <location>
        <begin position="527"/>
        <end position="560"/>
    </location>
</feature>
<feature type="compositionally biased region" description="Polar residues" evidence="2">
    <location>
        <begin position="754"/>
        <end position="769"/>
    </location>
</feature>
<dbReference type="Proteomes" id="UP001148614">
    <property type="component" value="Unassembled WGS sequence"/>
</dbReference>
<sequence>MPNHRSRPLPRRHSVSSGDESFRPRPAKADDLPRPDSRRRARLPRSKSTSNVSDALSRARCATDDTSNVALEQVDNTTLRELANVLRTTGPSPNRQATHDDCFRISGTGEPRRWSLQSLRRSKRMKFQRNSLQSHLPDNVIPGTTAEGYRYNAISTPAPKKNTADGPWFRSQYPVFLPSPQSPIEGTHRPSSPRVWPERSSSKGVHFSRGGRENGDNEFSPDRRNRSNDHSQSNRVSTDHLLRAMLNPVDEGNELDLGPSWEMLCARQDPDEDTTRTLLQMAVDEEQDHRLDDSQEIKPQLDGKGSPHLPPRSSRRVANIHIQPGLAVPKEDLLLESPGFPNMLATMTFPCPPKGSRPSSPASHGSTAPSIADSLSSRPAVQPRTSSRRAATSTSVSAASLNGIVMQKRPSSIHATSDRPTQSIEKSNTVLINGTSADRPPTAPADHPTSSATSLGEADQGLKSQFGSIRRSREERVAPSGGGVGECQRESLASQLTATTSSSRQSTSTNSSRSSTASEVSTHSKSTITAQKPHSEAIQTSKSIVTSTSEQCTNAPSKEPTSIVGKEDEIGPTETSTLDFYDRQERAERPSSGLSSTSSLNSGGDPQNKSIIERRKARKAKVREYKIRDLDASRADMIDSPVLGYFPSSLPFGRDSPYQAHSTSVHGLRRPSTLSMATTISEASNETPQKIDSSSPVELNRGPVARRELYRGAYQSTTYSGRPVDNICNWHTSGITMSPVMVVADVESRPGSPTLRSSSLARPEPSNSRVRLKPLKISPHSRQKSLSVTISRNPMTGAIERSSSAPIDPRFNRRSLMTVPTPPMSPEVTQASKQRESESSLRSATLKERVMREKLQKEKEITDIVAKTVGPPQKQEVQSDELGPLSLEQNNTEGLEKRLKRLERNNDAWLSAMKPLLEAMARTLDDMRVDERSSSLRMSDFVIDMEAEARRVSHSQRGEKEHTSPAWQTLGKLESRGNVAPSLSTPLSPVAQEPDDSSMADSGVIPVSSTDRSAPPKRGESRDCSDLDPLIRELNKPPKPRDLEGGKKSNTLSPLMRELVNASDACAEVTDLG</sequence>
<feature type="compositionally biased region" description="Basic and acidic residues" evidence="2">
    <location>
        <begin position="210"/>
        <end position="229"/>
    </location>
</feature>
<feature type="compositionally biased region" description="Low complexity" evidence="2">
    <location>
        <begin position="384"/>
        <end position="400"/>
    </location>
</feature>
<dbReference type="EMBL" id="JANPWZ010000008">
    <property type="protein sequence ID" value="KAJ3580409.1"/>
    <property type="molecule type" value="Genomic_DNA"/>
</dbReference>
<dbReference type="VEuPathDB" id="FungiDB:F4678DRAFT_463173"/>
<feature type="region of interest" description="Disordered" evidence="2">
    <location>
        <begin position="951"/>
        <end position="1054"/>
    </location>
</feature>
<accession>A0A9W8NP17</accession>
<comment type="caution">
    <text evidence="3">The sequence shown here is derived from an EMBL/GenBank/DDBJ whole genome shotgun (WGS) entry which is preliminary data.</text>
</comment>
<evidence type="ECO:0000256" key="2">
    <source>
        <dbReference type="SAM" id="MobiDB-lite"/>
    </source>
</evidence>
<feature type="region of interest" description="Disordered" evidence="2">
    <location>
        <begin position="346"/>
        <end position="620"/>
    </location>
</feature>
<feature type="compositionally biased region" description="Basic and acidic residues" evidence="2">
    <location>
        <begin position="833"/>
        <end position="843"/>
    </location>
</feature>
<evidence type="ECO:0000313" key="4">
    <source>
        <dbReference type="Proteomes" id="UP001148614"/>
    </source>
</evidence>